<feature type="domain" description="Aminoglycoside phosphotransferase" evidence="1">
    <location>
        <begin position="29"/>
        <end position="245"/>
    </location>
</feature>
<gene>
    <name evidence="2" type="ORF">J8TS2_25380</name>
</gene>
<dbReference type="EMBL" id="BORB01000020">
    <property type="protein sequence ID" value="GIN58219.1"/>
    <property type="molecule type" value="Genomic_DNA"/>
</dbReference>
<dbReference type="InterPro" id="IPR051678">
    <property type="entry name" value="AGP_Transferase"/>
</dbReference>
<evidence type="ECO:0000313" key="2">
    <source>
        <dbReference type="EMBL" id="GIN58219.1"/>
    </source>
</evidence>
<accession>A0ABQ4KJT8</accession>
<dbReference type="Proteomes" id="UP000679950">
    <property type="component" value="Unassembled WGS sequence"/>
</dbReference>
<dbReference type="RefSeq" id="WP_158321306.1">
    <property type="nucleotide sequence ID" value="NZ_BORB01000020.1"/>
</dbReference>
<dbReference type="Gene3D" id="3.30.200.150">
    <property type="match status" value="1"/>
</dbReference>
<dbReference type="SUPFAM" id="SSF56112">
    <property type="entry name" value="Protein kinase-like (PK-like)"/>
    <property type="match status" value="1"/>
</dbReference>
<evidence type="ECO:0000259" key="1">
    <source>
        <dbReference type="Pfam" id="PF01636"/>
    </source>
</evidence>
<name>A0ABQ4KJT8_9BACI</name>
<reference evidence="2 3" key="1">
    <citation type="submission" date="2021-03" db="EMBL/GenBank/DDBJ databases">
        <title>Antimicrobial resistance genes in bacteria isolated from Japanese honey, and their potential for conferring macrolide and lincosamide resistance in the American foulbrood pathogen Paenibacillus larvae.</title>
        <authorList>
            <person name="Okamoto M."/>
            <person name="Kumagai M."/>
            <person name="Kanamori H."/>
            <person name="Takamatsu D."/>
        </authorList>
    </citation>
    <scope>NUCLEOTIDE SEQUENCE [LARGE SCALE GENOMIC DNA]</scope>
    <source>
        <strain evidence="2 3">J8TS2</strain>
    </source>
</reference>
<sequence length="309" mass="35885">MQSFKLHMDVYEATSKLNDLFKEPVSNVAAIEMGELSRVFSFSHLQKEYVIHFKNDRESFDKAKYIYEKYSSPSLPIPKVVKIGSLPDMYYAISEKAAGKPTSDWDEENKVEAILNQLAIHFTYMSQIPIDPAVGFGTITANQETGQRNWQETLVHFFDPAQEGFHHNWTRLYADSFLEETLFTEGFDKMMALADYSPSEPHLVHGDFHLGNMLSDGQRVTGIVDWEMAMYGDFMFDLAGLHFWAPQLEFPQRVRKSWIEGGKDIPYFEERLHCYLLFKGIDGLRFYAKKNDKDAYDYMRGRVIDLLKE</sequence>
<evidence type="ECO:0000313" key="3">
    <source>
        <dbReference type="Proteomes" id="UP000679950"/>
    </source>
</evidence>
<dbReference type="InterPro" id="IPR011009">
    <property type="entry name" value="Kinase-like_dom_sf"/>
</dbReference>
<protein>
    <recommendedName>
        <fullName evidence="1">Aminoglycoside phosphotransferase domain-containing protein</fullName>
    </recommendedName>
</protein>
<organism evidence="2 3">
    <name type="scientific">Lederbergia ruris</name>
    <dbReference type="NCBI Taxonomy" id="217495"/>
    <lineage>
        <taxon>Bacteria</taxon>
        <taxon>Bacillati</taxon>
        <taxon>Bacillota</taxon>
        <taxon>Bacilli</taxon>
        <taxon>Bacillales</taxon>
        <taxon>Bacillaceae</taxon>
        <taxon>Lederbergia</taxon>
    </lineage>
</organism>
<dbReference type="PANTHER" id="PTHR21310">
    <property type="entry name" value="AMINOGLYCOSIDE PHOSPHOTRANSFERASE-RELATED-RELATED"/>
    <property type="match status" value="1"/>
</dbReference>
<dbReference type="InterPro" id="IPR002575">
    <property type="entry name" value="Aminoglycoside_PTrfase"/>
</dbReference>
<keyword evidence="3" id="KW-1185">Reference proteome</keyword>
<dbReference type="Gene3D" id="3.90.1200.10">
    <property type="match status" value="1"/>
</dbReference>
<dbReference type="Pfam" id="PF01636">
    <property type="entry name" value="APH"/>
    <property type="match status" value="1"/>
</dbReference>
<proteinExistence type="predicted"/>
<comment type="caution">
    <text evidence="2">The sequence shown here is derived from an EMBL/GenBank/DDBJ whole genome shotgun (WGS) entry which is preliminary data.</text>
</comment>